<sequence length="100" mass="11381">MSNCKQKRNFMDEMYGIISEIERLKHKNLSFACQKARARDLQRELSSPGMPARTMSRDVLLESNLQSLLRVEYAVPFNAILSTSTLHAMSFKAILTQCGL</sequence>
<gene>
    <name evidence="1" type="ORF">DMN91_005952</name>
</gene>
<reference evidence="1" key="1">
    <citation type="journal article" date="2018" name="Genome Res.">
        <title>The genomic architecture and molecular evolution of ant odorant receptors.</title>
        <authorList>
            <person name="McKenzie S.K."/>
            <person name="Kronauer D.J.C."/>
        </authorList>
    </citation>
    <scope>NUCLEOTIDE SEQUENCE [LARGE SCALE GENOMIC DNA]</scope>
    <source>
        <strain evidence="1">Clonal line C1</strain>
    </source>
</reference>
<dbReference type="Proteomes" id="UP000279307">
    <property type="component" value="Chromosome 6"/>
</dbReference>
<accession>A0A3L8DNX2</accession>
<proteinExistence type="predicted"/>
<name>A0A3L8DNX2_OOCBI</name>
<dbReference type="EMBL" id="QOIP01000006">
    <property type="protein sequence ID" value="RLU21579.1"/>
    <property type="molecule type" value="Genomic_DNA"/>
</dbReference>
<protein>
    <submittedName>
        <fullName evidence="1">Uncharacterized protein</fullName>
    </submittedName>
</protein>
<evidence type="ECO:0000313" key="1">
    <source>
        <dbReference type="EMBL" id="RLU21579.1"/>
    </source>
</evidence>
<comment type="caution">
    <text evidence="1">The sequence shown here is derived from an EMBL/GenBank/DDBJ whole genome shotgun (WGS) entry which is preliminary data.</text>
</comment>
<organism evidence="1">
    <name type="scientific">Ooceraea biroi</name>
    <name type="common">Clonal raider ant</name>
    <name type="synonym">Cerapachys biroi</name>
    <dbReference type="NCBI Taxonomy" id="2015173"/>
    <lineage>
        <taxon>Eukaryota</taxon>
        <taxon>Metazoa</taxon>
        <taxon>Ecdysozoa</taxon>
        <taxon>Arthropoda</taxon>
        <taxon>Hexapoda</taxon>
        <taxon>Insecta</taxon>
        <taxon>Pterygota</taxon>
        <taxon>Neoptera</taxon>
        <taxon>Endopterygota</taxon>
        <taxon>Hymenoptera</taxon>
        <taxon>Apocrita</taxon>
        <taxon>Aculeata</taxon>
        <taxon>Formicoidea</taxon>
        <taxon>Formicidae</taxon>
        <taxon>Dorylinae</taxon>
        <taxon>Ooceraea</taxon>
    </lineage>
</organism>
<dbReference type="AlphaFoldDB" id="A0A3L8DNX2"/>
<reference evidence="1" key="2">
    <citation type="submission" date="2018-07" db="EMBL/GenBank/DDBJ databases">
        <authorList>
            <person name="Mckenzie S.K."/>
            <person name="Kronauer D.J.C."/>
        </authorList>
    </citation>
    <scope>NUCLEOTIDE SEQUENCE</scope>
    <source>
        <strain evidence="1">Clonal line C1</strain>
    </source>
</reference>